<evidence type="ECO:0000256" key="8">
    <source>
        <dbReference type="ARBA" id="ARBA00023277"/>
    </source>
</evidence>
<evidence type="ECO:0000256" key="1">
    <source>
        <dbReference type="ARBA" id="ARBA00001946"/>
    </source>
</evidence>
<dbReference type="Proteomes" id="UP000681722">
    <property type="component" value="Unassembled WGS sequence"/>
</dbReference>
<comment type="function">
    <text evidence="2">Probably catalyzes the deacetylation of acetylated carbohydrates an important step in the degradation of oligosaccharides.</text>
</comment>
<dbReference type="EMBL" id="CAJNOQ010001432">
    <property type="protein sequence ID" value="CAF0894472.1"/>
    <property type="molecule type" value="Genomic_DNA"/>
</dbReference>
<dbReference type="GO" id="GO:0019213">
    <property type="term" value="F:deacetylase activity"/>
    <property type="evidence" value="ECO:0007669"/>
    <property type="project" value="TreeGrafter"/>
</dbReference>
<evidence type="ECO:0000256" key="7">
    <source>
        <dbReference type="ARBA" id="ARBA00022842"/>
    </source>
</evidence>
<evidence type="ECO:0000313" key="12">
    <source>
        <dbReference type="EMBL" id="CAF3678098.1"/>
    </source>
</evidence>
<organism evidence="10 13">
    <name type="scientific">Didymodactylos carnosus</name>
    <dbReference type="NCBI Taxonomy" id="1234261"/>
    <lineage>
        <taxon>Eukaryota</taxon>
        <taxon>Metazoa</taxon>
        <taxon>Spiralia</taxon>
        <taxon>Gnathifera</taxon>
        <taxon>Rotifera</taxon>
        <taxon>Eurotatoria</taxon>
        <taxon>Bdelloidea</taxon>
        <taxon>Philodinida</taxon>
        <taxon>Philodinidae</taxon>
        <taxon>Didymodactylos</taxon>
    </lineage>
</organism>
<evidence type="ECO:0000313" key="10">
    <source>
        <dbReference type="EMBL" id="CAF0894472.1"/>
    </source>
</evidence>
<dbReference type="PANTHER" id="PTHR31609">
    <property type="entry name" value="YDJC DEACETYLASE FAMILY MEMBER"/>
    <property type="match status" value="1"/>
</dbReference>
<dbReference type="PANTHER" id="PTHR31609:SF1">
    <property type="entry name" value="CARBOHYDRATE DEACETYLASE"/>
    <property type="match status" value="1"/>
</dbReference>
<keyword evidence="6" id="KW-0378">Hydrolase</keyword>
<evidence type="ECO:0000313" key="11">
    <source>
        <dbReference type="EMBL" id="CAF3520858.1"/>
    </source>
</evidence>
<dbReference type="InterPro" id="IPR011330">
    <property type="entry name" value="Glyco_hydro/deAcase_b/a-brl"/>
</dbReference>
<evidence type="ECO:0000256" key="4">
    <source>
        <dbReference type="ARBA" id="ARBA00018477"/>
    </source>
</evidence>
<keyword evidence="8" id="KW-0119">Carbohydrate metabolism</keyword>
<keyword evidence="13" id="KW-1185">Reference proteome</keyword>
<dbReference type="GO" id="GO:0016787">
    <property type="term" value="F:hydrolase activity"/>
    <property type="evidence" value="ECO:0007669"/>
    <property type="project" value="UniProtKB-KW"/>
</dbReference>
<dbReference type="Proteomes" id="UP000677228">
    <property type="component" value="Unassembled WGS sequence"/>
</dbReference>
<dbReference type="EMBL" id="CAJOBC010001432">
    <property type="protein sequence ID" value="CAF3678098.1"/>
    <property type="molecule type" value="Genomic_DNA"/>
</dbReference>
<dbReference type="OrthoDB" id="8908051at2759"/>
<evidence type="ECO:0000313" key="9">
    <source>
        <dbReference type="EMBL" id="CAF0743129.1"/>
    </source>
</evidence>
<proteinExistence type="inferred from homology"/>
<dbReference type="SUPFAM" id="SSF88713">
    <property type="entry name" value="Glycoside hydrolase/deacetylase"/>
    <property type="match status" value="1"/>
</dbReference>
<accession>A0A813Z6E6</accession>
<dbReference type="EMBL" id="CAJOBA010000295">
    <property type="protein sequence ID" value="CAF3520858.1"/>
    <property type="molecule type" value="Genomic_DNA"/>
</dbReference>
<dbReference type="GO" id="GO:0005975">
    <property type="term" value="P:carbohydrate metabolic process"/>
    <property type="evidence" value="ECO:0007669"/>
    <property type="project" value="InterPro"/>
</dbReference>
<evidence type="ECO:0000256" key="5">
    <source>
        <dbReference type="ARBA" id="ARBA00022723"/>
    </source>
</evidence>
<dbReference type="AlphaFoldDB" id="A0A813Z6E6"/>
<dbReference type="Proteomes" id="UP000682733">
    <property type="component" value="Unassembled WGS sequence"/>
</dbReference>
<gene>
    <name evidence="10" type="ORF">GPM918_LOCUS8299</name>
    <name evidence="9" type="ORF">OVA965_LOCUS1563</name>
    <name evidence="12" type="ORF">SRO942_LOCUS8299</name>
    <name evidence="11" type="ORF">TMI583_LOCUS1563</name>
</gene>
<evidence type="ECO:0000313" key="13">
    <source>
        <dbReference type="Proteomes" id="UP000663829"/>
    </source>
</evidence>
<dbReference type="InterPro" id="IPR006879">
    <property type="entry name" value="YdjC-like"/>
</dbReference>
<keyword evidence="5" id="KW-0479">Metal-binding</keyword>
<dbReference type="EMBL" id="CAJNOK010000295">
    <property type="protein sequence ID" value="CAF0743129.1"/>
    <property type="molecule type" value="Genomic_DNA"/>
</dbReference>
<keyword evidence="7" id="KW-0460">Magnesium</keyword>
<reference evidence="10" key="1">
    <citation type="submission" date="2021-02" db="EMBL/GenBank/DDBJ databases">
        <authorList>
            <person name="Nowell W R."/>
        </authorList>
    </citation>
    <scope>NUCLEOTIDE SEQUENCE</scope>
</reference>
<dbReference type="GO" id="GO:0046872">
    <property type="term" value="F:metal ion binding"/>
    <property type="evidence" value="ECO:0007669"/>
    <property type="project" value="UniProtKB-KW"/>
</dbReference>
<evidence type="ECO:0000256" key="2">
    <source>
        <dbReference type="ARBA" id="ARBA00003451"/>
    </source>
</evidence>
<evidence type="ECO:0000256" key="6">
    <source>
        <dbReference type="ARBA" id="ARBA00022801"/>
    </source>
</evidence>
<comment type="caution">
    <text evidence="10">The sequence shown here is derived from an EMBL/GenBank/DDBJ whole genome shotgun (WGS) entry which is preliminary data.</text>
</comment>
<dbReference type="Pfam" id="PF04794">
    <property type="entry name" value="YdjC"/>
    <property type="match status" value="1"/>
</dbReference>
<comment type="similarity">
    <text evidence="3">Belongs to the YdjC deacetylase family.</text>
</comment>
<protein>
    <recommendedName>
        <fullName evidence="4">Carbohydrate deacetylase</fullName>
    </recommendedName>
</protein>
<name>A0A813Z6E6_9BILA</name>
<evidence type="ECO:0000256" key="3">
    <source>
        <dbReference type="ARBA" id="ARBA00008843"/>
    </source>
</evidence>
<sequence length="294" mass="33423">MKYLIINADDFGYCPKRNAAIIDLFRAGRITSTSLLVNGLFAHEACQLSNTYRIPMGLHLNLTEGKPVTIDLSLVHTLVNDKNLFHGKLGLRNALEKGHINIKHIEHEIYSQLRLFQTLSGQIPQHIDSHQHIHVHPNIVNQVCKISNEFGVKRIRAPVDEIISHTLDEMNSFYTKIVNQTLSSFEIFDKYSLKYPSYFIGMAIMGKNMTLDSLKISIEANKNKMTASNTVCEFMCHPGFPSDPCNGGCSFEGPDDFSQSHERQHEYDLLSSNEFSKLLNSYNIELCLYNKIDK</sequence>
<dbReference type="Proteomes" id="UP000663829">
    <property type="component" value="Unassembled WGS sequence"/>
</dbReference>
<comment type="cofactor">
    <cofactor evidence="1">
        <name>Mg(2+)</name>
        <dbReference type="ChEBI" id="CHEBI:18420"/>
    </cofactor>
</comment>
<dbReference type="Gene3D" id="3.20.20.370">
    <property type="entry name" value="Glycoside hydrolase/deacetylase"/>
    <property type="match status" value="1"/>
</dbReference>